<accession>A0A179T5X5</accession>
<sequence length="343" mass="37491">MNETKGFRFVTNSCLSLALLIPLSACSLLPKEEPVLAPPLVEPAKIEYDTVEVKKGDVIKRVKGLGTLTPAENQPLAFSQSGSRLKKVSVKKGEIVKKGQLIAQLDPGSLTVELELAEIELKKAEIKVKQLRAQAADSYSMELAELDIDGLQIRVENLRNELEKTKMISPINGIVTFITEKKAGDSVEAFESIVHVADTSNLQLVYSAISGDEVVDTKVGMKAEILINGKTMTGKVVQTPSEVPIEKLEENPDLYQRSIFMAIEKQPKDINVGESADFEIITAQKKDVLIIPKSALRTLVGRDYVQILEGQAKREIDIEKGLVSATEVEVISGLEVGDTVILK</sequence>
<keyword evidence="2 3" id="KW-0175">Coiled coil</keyword>
<keyword evidence="4" id="KW-0732">Signal</keyword>
<reference evidence="6" key="1">
    <citation type="submission" date="2016-04" db="EMBL/GenBank/DDBJ databases">
        <authorList>
            <person name="Lyu Z."/>
            <person name="Lyu W."/>
        </authorList>
    </citation>
    <scope>NUCLEOTIDE SEQUENCE [LARGE SCALE GENOMIC DNA]</scope>
    <source>
        <strain evidence="6">C44</strain>
    </source>
</reference>
<protein>
    <submittedName>
        <fullName evidence="5">Uncharacterized protein</fullName>
    </submittedName>
</protein>
<keyword evidence="6" id="KW-1185">Reference proteome</keyword>
<evidence type="ECO:0000256" key="4">
    <source>
        <dbReference type="SAM" id="SignalP"/>
    </source>
</evidence>
<comment type="caution">
    <text evidence="5">The sequence shown here is derived from an EMBL/GenBank/DDBJ whole genome shotgun (WGS) entry which is preliminary data.</text>
</comment>
<dbReference type="Proteomes" id="UP000078534">
    <property type="component" value="Unassembled WGS sequence"/>
</dbReference>
<evidence type="ECO:0000256" key="2">
    <source>
        <dbReference type="ARBA" id="ARBA00023054"/>
    </source>
</evidence>
<dbReference type="SUPFAM" id="SSF111369">
    <property type="entry name" value="HlyD-like secretion proteins"/>
    <property type="match status" value="1"/>
</dbReference>
<evidence type="ECO:0000313" key="5">
    <source>
        <dbReference type="EMBL" id="OAS89425.1"/>
    </source>
</evidence>
<dbReference type="Gene3D" id="2.40.50.100">
    <property type="match status" value="1"/>
</dbReference>
<dbReference type="EMBL" id="LWSG01000001">
    <property type="protein sequence ID" value="OAS89425.1"/>
    <property type="molecule type" value="Genomic_DNA"/>
</dbReference>
<dbReference type="Gene3D" id="2.40.420.20">
    <property type="match status" value="1"/>
</dbReference>
<organism evidence="5 6">
    <name type="scientific">Metabacillus litoralis</name>
    <dbReference type="NCBI Taxonomy" id="152268"/>
    <lineage>
        <taxon>Bacteria</taxon>
        <taxon>Bacillati</taxon>
        <taxon>Bacillota</taxon>
        <taxon>Bacilli</taxon>
        <taxon>Bacillales</taxon>
        <taxon>Bacillaceae</taxon>
        <taxon>Metabacillus</taxon>
    </lineage>
</organism>
<dbReference type="GO" id="GO:0030313">
    <property type="term" value="C:cell envelope"/>
    <property type="evidence" value="ECO:0007669"/>
    <property type="project" value="UniProtKB-SubCell"/>
</dbReference>
<proteinExistence type="predicted"/>
<evidence type="ECO:0000256" key="3">
    <source>
        <dbReference type="SAM" id="Coils"/>
    </source>
</evidence>
<evidence type="ECO:0000313" key="6">
    <source>
        <dbReference type="Proteomes" id="UP000078534"/>
    </source>
</evidence>
<evidence type="ECO:0000256" key="1">
    <source>
        <dbReference type="ARBA" id="ARBA00004196"/>
    </source>
</evidence>
<dbReference type="PANTHER" id="PTHR32347:SF14">
    <property type="entry name" value="EFFLUX SYSTEM COMPONENT YKNX-RELATED"/>
    <property type="match status" value="1"/>
</dbReference>
<name>A0A179T5X5_9BACI</name>
<feature type="signal peptide" evidence="4">
    <location>
        <begin position="1"/>
        <end position="27"/>
    </location>
</feature>
<comment type="subcellular location">
    <subcellularLocation>
        <location evidence="1">Cell envelope</location>
    </subcellularLocation>
</comment>
<feature type="coiled-coil region" evidence="3">
    <location>
        <begin position="114"/>
        <end position="168"/>
    </location>
</feature>
<dbReference type="PANTHER" id="PTHR32347">
    <property type="entry name" value="EFFLUX SYSTEM COMPONENT YKNX-RELATED"/>
    <property type="match status" value="1"/>
</dbReference>
<feature type="chain" id="PRO_5038725991" evidence="4">
    <location>
        <begin position="28"/>
        <end position="343"/>
    </location>
</feature>
<dbReference type="RefSeq" id="WP_185653051.1">
    <property type="nucleotide sequence ID" value="NZ_LWSG01000001.1"/>
</dbReference>
<dbReference type="InterPro" id="IPR050465">
    <property type="entry name" value="UPF0194_transport"/>
</dbReference>
<dbReference type="STRING" id="152268.A6K24_02405"/>
<gene>
    <name evidence="5" type="ORF">A6K24_02405</name>
</gene>
<dbReference type="AlphaFoldDB" id="A0A179T5X5"/>